<feature type="compositionally biased region" description="Low complexity" evidence="11">
    <location>
        <begin position="443"/>
        <end position="456"/>
    </location>
</feature>
<keyword evidence="3 10" id="KW-0812">Transmembrane</keyword>
<keyword evidence="6" id="KW-0564">Palmitate</keyword>
<evidence type="ECO:0000313" key="14">
    <source>
        <dbReference type="Proteomes" id="UP000678499"/>
    </source>
</evidence>
<feature type="transmembrane region" description="Helical" evidence="10">
    <location>
        <begin position="296"/>
        <end position="321"/>
    </location>
</feature>
<comment type="domain">
    <text evidence="10">The DHHC domain is required for palmitoyltransferase activity.</text>
</comment>
<dbReference type="GO" id="GO:0019706">
    <property type="term" value="F:protein-cysteine S-palmitoyltransferase activity"/>
    <property type="evidence" value="ECO:0007669"/>
    <property type="project" value="UniProtKB-EC"/>
</dbReference>
<keyword evidence="7" id="KW-0449">Lipoprotein</keyword>
<keyword evidence="5 10" id="KW-0472">Membrane</keyword>
<dbReference type="GO" id="GO:0005783">
    <property type="term" value="C:endoplasmic reticulum"/>
    <property type="evidence" value="ECO:0007669"/>
    <property type="project" value="TreeGrafter"/>
</dbReference>
<feature type="compositionally biased region" description="Polar residues" evidence="11">
    <location>
        <begin position="623"/>
        <end position="652"/>
    </location>
</feature>
<feature type="transmembrane region" description="Helical" evidence="10">
    <location>
        <begin position="234"/>
        <end position="259"/>
    </location>
</feature>
<feature type="region of interest" description="Disordered" evidence="11">
    <location>
        <begin position="399"/>
        <end position="562"/>
    </location>
</feature>
<dbReference type="InterPro" id="IPR039859">
    <property type="entry name" value="PFA4/ZDH16/20/ERF2-like"/>
</dbReference>
<gene>
    <name evidence="13" type="ORF">NMOB1V02_LOCUS4513</name>
</gene>
<feature type="transmembrane region" description="Helical" evidence="10">
    <location>
        <begin position="88"/>
        <end position="106"/>
    </location>
</feature>
<sequence length="688" mass="75987">MVNDHQYTLVRTTEWPPERYSDSEGPDSDLLSTDTSDILKTRPVWFPGTRTDMTSTVSLSSIKRWRLLPGRNRYFCDGRIMMAKQTGVFYFTVGLIVVTSGLFFGFDCPFLATRINPVLPLVAAVMFLFVMSTLFRTSFMDPGIIPRADSTEARDIEKQIEVQNGVSSPTYRPPPRTKEVVVNKVNVKLKYCFTCKIFRPPRASHCSICDNCVERFDHHCPWVGNCVGKRNYRFFYMFIVSLGFYCMFIFACVVTHLALSECEYYSPSVLIGNFMKFVYEKNQRFLDAVQESPASLIIAIICFLSVWSILGLAGFHTYLIFSNQTTNEDIKGSFSSRRGIELKNPYSKPGFCGNCFDILCGPFHPSLLRRRELVSWEEFGKNEAAVRNLDKEMSGAPVAAASIPASGPMSPSSGIPSSHPSYGTTEPAAQKKSVNGSMQLEPQSAQAKMAQQSASSGQYYPNPPPISLTTKQTRVGVVNKSSGGRTLPPLVHGDRLPSSWTSSLPRHHPNSGLNPSGDGFPPPPSSSSSGGFNHPDCIPHFAYPSQQAGGDSSYRGPPHMKHPTRRMHSFTYETEDDDADLCYILVIASWKQKTSPHAQSPKQSARLGNSQWPGGSTHPLLRSDQNNPHSLTTVHATDQQETYSRSSQNPTESVLDSLDLDSLDGSAGGTTLSSGSQAGLIIKNTHIL</sequence>
<dbReference type="PANTHER" id="PTHR22883:SF43">
    <property type="entry name" value="PALMITOYLTRANSFERASE APP"/>
    <property type="match status" value="1"/>
</dbReference>
<protein>
    <recommendedName>
        <fullName evidence="10">Palmitoyltransferase</fullName>
        <ecNumber evidence="10">2.3.1.225</ecNumber>
    </recommendedName>
</protein>
<dbReference type="Pfam" id="PF01529">
    <property type="entry name" value="DHHC"/>
    <property type="match status" value="1"/>
</dbReference>
<dbReference type="PANTHER" id="PTHR22883">
    <property type="entry name" value="ZINC FINGER DHHC DOMAIN CONTAINING PROTEIN"/>
    <property type="match status" value="1"/>
</dbReference>
<feature type="transmembrane region" description="Helical" evidence="10">
    <location>
        <begin position="118"/>
        <end position="135"/>
    </location>
</feature>
<evidence type="ECO:0000256" key="5">
    <source>
        <dbReference type="ARBA" id="ARBA00023136"/>
    </source>
</evidence>
<comment type="subcellular location">
    <subcellularLocation>
        <location evidence="1">Endomembrane system</location>
        <topology evidence="1">Multi-pass membrane protein</topology>
    </subcellularLocation>
</comment>
<feature type="compositionally biased region" description="Polar residues" evidence="11">
    <location>
        <begin position="467"/>
        <end position="484"/>
    </location>
</feature>
<evidence type="ECO:0000259" key="12">
    <source>
        <dbReference type="Pfam" id="PF01529"/>
    </source>
</evidence>
<evidence type="ECO:0000256" key="10">
    <source>
        <dbReference type="RuleBase" id="RU079119"/>
    </source>
</evidence>
<feature type="domain" description="Palmitoyltransferase DHHC" evidence="12">
    <location>
        <begin position="188"/>
        <end position="331"/>
    </location>
</feature>
<dbReference type="AlphaFoldDB" id="A0A7R9BK22"/>
<evidence type="ECO:0000256" key="11">
    <source>
        <dbReference type="SAM" id="MobiDB-lite"/>
    </source>
</evidence>
<evidence type="ECO:0000256" key="7">
    <source>
        <dbReference type="ARBA" id="ARBA00023288"/>
    </source>
</evidence>
<comment type="catalytic activity">
    <reaction evidence="9 10">
        <text>L-cysteinyl-[protein] + hexadecanoyl-CoA = S-hexadecanoyl-L-cysteinyl-[protein] + CoA</text>
        <dbReference type="Rhea" id="RHEA:36683"/>
        <dbReference type="Rhea" id="RHEA-COMP:10131"/>
        <dbReference type="Rhea" id="RHEA-COMP:11032"/>
        <dbReference type="ChEBI" id="CHEBI:29950"/>
        <dbReference type="ChEBI" id="CHEBI:57287"/>
        <dbReference type="ChEBI" id="CHEBI:57379"/>
        <dbReference type="ChEBI" id="CHEBI:74151"/>
        <dbReference type="EC" id="2.3.1.225"/>
    </reaction>
</comment>
<keyword evidence="8 10" id="KW-0012">Acyltransferase</keyword>
<evidence type="ECO:0000256" key="9">
    <source>
        <dbReference type="ARBA" id="ARBA00048048"/>
    </source>
</evidence>
<keyword evidence="14" id="KW-1185">Reference proteome</keyword>
<dbReference type="EC" id="2.3.1.225" evidence="10"/>
<evidence type="ECO:0000256" key="8">
    <source>
        <dbReference type="ARBA" id="ARBA00023315"/>
    </source>
</evidence>
<evidence type="ECO:0000256" key="3">
    <source>
        <dbReference type="ARBA" id="ARBA00022692"/>
    </source>
</evidence>
<evidence type="ECO:0000256" key="6">
    <source>
        <dbReference type="ARBA" id="ARBA00023139"/>
    </source>
</evidence>
<dbReference type="InterPro" id="IPR001594">
    <property type="entry name" value="Palmitoyltrfase_DHHC"/>
</dbReference>
<feature type="compositionally biased region" description="Polar residues" evidence="11">
    <location>
        <begin position="432"/>
        <end position="442"/>
    </location>
</feature>
<reference evidence="13" key="1">
    <citation type="submission" date="2020-11" db="EMBL/GenBank/DDBJ databases">
        <authorList>
            <person name="Tran Van P."/>
        </authorList>
    </citation>
    <scope>NUCLEOTIDE SEQUENCE</scope>
</reference>
<feature type="compositionally biased region" description="Low complexity" evidence="11">
    <location>
        <begin position="399"/>
        <end position="421"/>
    </location>
</feature>
<evidence type="ECO:0000256" key="1">
    <source>
        <dbReference type="ARBA" id="ARBA00004127"/>
    </source>
</evidence>
<keyword evidence="4 10" id="KW-1133">Transmembrane helix</keyword>
<dbReference type="EMBL" id="OA882742">
    <property type="protein sequence ID" value="CAD7276763.1"/>
    <property type="molecule type" value="Genomic_DNA"/>
</dbReference>
<dbReference type="Proteomes" id="UP000678499">
    <property type="component" value="Unassembled WGS sequence"/>
</dbReference>
<evidence type="ECO:0000256" key="2">
    <source>
        <dbReference type="ARBA" id="ARBA00022679"/>
    </source>
</evidence>
<feature type="region of interest" description="Disordered" evidence="11">
    <location>
        <begin position="594"/>
        <end position="660"/>
    </location>
</feature>
<accession>A0A7R9BK22</accession>
<dbReference type="GO" id="GO:0006612">
    <property type="term" value="P:protein targeting to membrane"/>
    <property type="evidence" value="ECO:0007669"/>
    <property type="project" value="TreeGrafter"/>
</dbReference>
<dbReference type="PROSITE" id="PS50216">
    <property type="entry name" value="DHHC"/>
    <property type="match status" value="1"/>
</dbReference>
<feature type="compositionally biased region" description="Polar residues" evidence="11">
    <location>
        <begin position="594"/>
        <end position="614"/>
    </location>
</feature>
<name>A0A7R9BK22_9CRUS</name>
<evidence type="ECO:0000313" key="13">
    <source>
        <dbReference type="EMBL" id="CAD7276763.1"/>
    </source>
</evidence>
<dbReference type="GO" id="GO:0005794">
    <property type="term" value="C:Golgi apparatus"/>
    <property type="evidence" value="ECO:0007669"/>
    <property type="project" value="TreeGrafter"/>
</dbReference>
<dbReference type="EMBL" id="CAJPEX010000705">
    <property type="protein sequence ID" value="CAG0916915.1"/>
    <property type="molecule type" value="Genomic_DNA"/>
</dbReference>
<feature type="compositionally biased region" description="Low complexity" evidence="11">
    <location>
        <begin position="526"/>
        <end position="536"/>
    </location>
</feature>
<dbReference type="OrthoDB" id="4096362at2759"/>
<evidence type="ECO:0000256" key="4">
    <source>
        <dbReference type="ARBA" id="ARBA00022989"/>
    </source>
</evidence>
<comment type="similarity">
    <text evidence="10">Belongs to the DHHC palmitoyltransferase family.</text>
</comment>
<organism evidence="13">
    <name type="scientific">Notodromas monacha</name>
    <dbReference type="NCBI Taxonomy" id="399045"/>
    <lineage>
        <taxon>Eukaryota</taxon>
        <taxon>Metazoa</taxon>
        <taxon>Ecdysozoa</taxon>
        <taxon>Arthropoda</taxon>
        <taxon>Crustacea</taxon>
        <taxon>Oligostraca</taxon>
        <taxon>Ostracoda</taxon>
        <taxon>Podocopa</taxon>
        <taxon>Podocopida</taxon>
        <taxon>Cypridocopina</taxon>
        <taxon>Cypridoidea</taxon>
        <taxon>Cyprididae</taxon>
        <taxon>Notodromas</taxon>
    </lineage>
</organism>
<proteinExistence type="inferred from homology"/>
<keyword evidence="2 10" id="KW-0808">Transferase</keyword>